<dbReference type="InterPro" id="IPR015943">
    <property type="entry name" value="WD40/YVTN_repeat-like_dom_sf"/>
</dbReference>
<keyword evidence="2" id="KW-1185">Reference proteome</keyword>
<evidence type="ECO:0000313" key="1">
    <source>
        <dbReference type="EMBL" id="QBM90722.1"/>
    </source>
</evidence>
<dbReference type="AlphaFoldDB" id="A0A4P6XT12"/>
<organism evidence="1 2">
    <name type="scientific">Metschnikowia aff. pulcherrima</name>
    <dbReference type="NCBI Taxonomy" id="2163413"/>
    <lineage>
        <taxon>Eukaryota</taxon>
        <taxon>Fungi</taxon>
        <taxon>Dikarya</taxon>
        <taxon>Ascomycota</taxon>
        <taxon>Saccharomycotina</taxon>
        <taxon>Pichiomycetes</taxon>
        <taxon>Metschnikowiaceae</taxon>
        <taxon>Metschnikowia</taxon>
    </lineage>
</organism>
<name>A0A4P6XT12_9ASCO</name>
<dbReference type="EMBL" id="CP034461">
    <property type="protein sequence ID" value="QBM90722.1"/>
    <property type="molecule type" value="Genomic_DNA"/>
</dbReference>
<dbReference type="Gene3D" id="2.130.10.10">
    <property type="entry name" value="YVTN repeat-like/Quinoprotein amine dehydrogenase"/>
    <property type="match status" value="2"/>
</dbReference>
<gene>
    <name evidence="1" type="primary">MPUL0F03080</name>
    <name evidence="1" type="ORF">METSCH_F03080</name>
</gene>
<evidence type="ECO:0000313" key="2">
    <source>
        <dbReference type="Proteomes" id="UP000292447"/>
    </source>
</evidence>
<accession>A0A4P6XT12</accession>
<proteinExistence type="predicted"/>
<reference evidence="2" key="1">
    <citation type="submission" date="2019-03" db="EMBL/GenBank/DDBJ databases">
        <title>Snf2 controls pulcherriminic acid biosynthesis and connects pigmentation and antifungal activity of the yeast Metschnikowia pulcherrima.</title>
        <authorList>
            <person name="Gore-Lloyd D."/>
            <person name="Sumann I."/>
            <person name="Brachmann A.O."/>
            <person name="Schneeberger K."/>
            <person name="Ortiz-Merino R.A."/>
            <person name="Moreno-Beltran M."/>
            <person name="Schlaefli M."/>
            <person name="Kirner P."/>
            <person name="Santos Kron A."/>
            <person name="Wolfe K.H."/>
            <person name="Piel J."/>
            <person name="Ahrens C.H."/>
            <person name="Henk D."/>
            <person name="Freimoser F.M."/>
        </authorList>
    </citation>
    <scope>NUCLEOTIDE SEQUENCE [LARGE SCALE GENOMIC DNA]</scope>
    <source>
        <strain evidence="2">APC 1.2</strain>
    </source>
</reference>
<sequence>MPFFVSDFYQLPQSRYAVKATLDTGETFMMDANGTSLSAWQTSLESPDGGLELVVRHTHDLLSEIKALACVKSKHGTKIAALLDEKLEILDFLPTELTPRCVIPILAEKGHLTALEIDPVLLLCSKDGQDFLILYKYTGFVTIIKLDTQLSDEHPPRKRARKEKLRSRTFGIGNVVVTLMAVSENGNVAILCRDIDFHYTFRCYEFPTNLKTFKARRKATHLPGAPSHVTAVKGGFLAASESYLWFFSSSNEKLTLSHSAENPTHPLSCDSSLTEVTLQLFPKTTNLGTRFEASTCIDAARSLLILDTGATLLVYIETQDSQMETKVNQFHAVSLGRSTIASDLVHIEDNIFYAGSRRSRSVLFRVVPDKPHIGILKNVANSAPILDMNLIRTKHHKSLVLSRGGLHCGELEVVLDSPYRIKRCDSVTLGPEAAHLVLASKENRCLVVQDDSYKTVEAIDISEMRKIDDPGLLGNDVYYHKRRETFHSENDAHVWNIDDSRVLRITQKDDLEVTLSSLKEETITLEGSFQISSVDWREDGARLDVYVSLWDGQFAHFRFSEEEPRAVGLHTTLLRGKTTIVPGPRFNNNYLILLLDGEGTLFEMPVHEDGKNRASWDEDKASYIKLSGGDGTFRMKGSTEAGIIVHDSLSMYLLNTSKNLFRFEAQKVHTFESRILECEPYDIHPESGSAFVLLEGGVLSSILFEPRLGLNDSFCSDRLTLRTISVGDEYVIALETDSTPNPERGTIDMNYYLTLIHRRTLATLHTYTAPLSSNFVDMCLMKAQYTPSSQDYIVVANSVNEPVEVLKLFVIENNRIEPVGLISFQGTVPVNISFSKISCHKNYVVLAGELMCSYRLDFWSAEKKFWTMNGSPRDYTSYYGADVDGNDAFWVMADAVRGPFITNRQVSKLYPIPHPFETSLATAVAVLKTARVFMYGDSLGNIWGAKMEPKCSKCAPEEVRKICKKCFCLLFHANLGEQINNIVVLLESPIVALFATVKGNIYRVQDSAQYPLLEKQFTGDAFKNNPVLGQIEVSAEHADNIIDIRGPALDLPMHHAIDANAALKLELAKLKCDVTLL</sequence>
<protein>
    <submittedName>
        <fullName evidence="1">Mono-functional DNA-alkylating methyl methanesulfonate N-term</fullName>
    </submittedName>
</protein>
<dbReference type="STRING" id="2163413.A0A4P6XT12"/>
<dbReference type="Proteomes" id="UP000292447">
    <property type="component" value="Chromosome VI"/>
</dbReference>